<dbReference type="InterPro" id="IPR015659">
    <property type="entry name" value="Proline_oxidase"/>
</dbReference>
<dbReference type="Gene3D" id="3.20.20.220">
    <property type="match status" value="1"/>
</dbReference>
<dbReference type="PANTHER" id="PTHR13914">
    <property type="entry name" value="PROLINE OXIDASE"/>
    <property type="match status" value="1"/>
</dbReference>
<evidence type="ECO:0000256" key="1">
    <source>
        <dbReference type="ARBA" id="ARBA00023002"/>
    </source>
</evidence>
<dbReference type="SUPFAM" id="SSF51730">
    <property type="entry name" value="FAD-linked oxidoreductase"/>
    <property type="match status" value="1"/>
</dbReference>
<protein>
    <recommendedName>
        <fullName evidence="2">Proline dehydrogenase domain-containing protein</fullName>
    </recommendedName>
</protein>
<dbReference type="GO" id="GO:0071949">
    <property type="term" value="F:FAD binding"/>
    <property type="evidence" value="ECO:0007669"/>
    <property type="project" value="TreeGrafter"/>
</dbReference>
<dbReference type="GO" id="GO:0005739">
    <property type="term" value="C:mitochondrion"/>
    <property type="evidence" value="ECO:0007669"/>
    <property type="project" value="TreeGrafter"/>
</dbReference>
<organism evidence="3">
    <name type="scientific">viral metagenome</name>
    <dbReference type="NCBI Taxonomy" id="1070528"/>
    <lineage>
        <taxon>unclassified sequences</taxon>
        <taxon>metagenomes</taxon>
        <taxon>organismal metagenomes</taxon>
    </lineage>
</organism>
<keyword evidence="1" id="KW-0560">Oxidoreductase</keyword>
<accession>A0A6C0AZ33</accession>
<dbReference type="Pfam" id="PF01619">
    <property type="entry name" value="Pro_dh"/>
    <property type="match status" value="1"/>
</dbReference>
<name>A0A6C0AZ33_9ZZZZ</name>
<proteinExistence type="predicted"/>
<dbReference type="InterPro" id="IPR002872">
    <property type="entry name" value="Proline_DH_dom"/>
</dbReference>
<evidence type="ECO:0000259" key="2">
    <source>
        <dbReference type="Pfam" id="PF01619"/>
    </source>
</evidence>
<evidence type="ECO:0000313" key="3">
    <source>
        <dbReference type="EMBL" id="QHS84753.1"/>
    </source>
</evidence>
<dbReference type="PANTHER" id="PTHR13914:SF0">
    <property type="entry name" value="PROLINE DEHYDROGENASE 1, MITOCHONDRIAL"/>
    <property type="match status" value="1"/>
</dbReference>
<dbReference type="GO" id="GO:0004657">
    <property type="term" value="F:proline dehydrogenase activity"/>
    <property type="evidence" value="ECO:0007669"/>
    <property type="project" value="InterPro"/>
</dbReference>
<feature type="domain" description="Proline dehydrogenase" evidence="2">
    <location>
        <begin position="41"/>
        <end position="259"/>
    </location>
</feature>
<dbReference type="GO" id="GO:0010133">
    <property type="term" value="P:L-proline catabolic process to L-glutamate"/>
    <property type="evidence" value="ECO:0007669"/>
    <property type="project" value="TreeGrafter"/>
</dbReference>
<dbReference type="AlphaFoldDB" id="A0A6C0AZ33"/>
<reference evidence="3" key="1">
    <citation type="journal article" date="2020" name="Nature">
        <title>Giant virus diversity and host interactions through global metagenomics.</title>
        <authorList>
            <person name="Schulz F."/>
            <person name="Roux S."/>
            <person name="Paez-Espino D."/>
            <person name="Jungbluth S."/>
            <person name="Walsh D.A."/>
            <person name="Denef V.J."/>
            <person name="McMahon K.D."/>
            <person name="Konstantinidis K.T."/>
            <person name="Eloe-Fadrosh E.A."/>
            <person name="Kyrpides N.C."/>
            <person name="Woyke T."/>
        </authorList>
    </citation>
    <scope>NUCLEOTIDE SEQUENCE</scope>
    <source>
        <strain evidence="3">GVMAG-S-ERX556022-25</strain>
    </source>
</reference>
<dbReference type="InterPro" id="IPR029041">
    <property type="entry name" value="FAD-linked_oxidoreductase-like"/>
</dbReference>
<sequence>MIFRFIGGKNIKNLFNNNIIKKNTIPIINYIAENTSNNSNNIYLEYKNLIKELNSDYIIALKLSSLNFNENYLNKIIDDCKLKNIKLIIDAENNKNIEKYRSIVNNAIINHNSKNLNVIKTYQMYRKDSLHELNHDINYFENNNINLSCKLVRGAYYNEEKNENHLFKSKNDTDLNYNKAIIKCYESRFNNNIIASHNHFSIKLAMLLNKNDKFIIANLKGMNERFMNNIIDIKKAEYIPYGEYNEMIPYLTRRLYENIDQIKYSLL</sequence>
<dbReference type="EMBL" id="MN738812">
    <property type="protein sequence ID" value="QHS84753.1"/>
    <property type="molecule type" value="Genomic_DNA"/>
</dbReference>